<accession>A0ABQ7S967</accession>
<evidence type="ECO:0000313" key="2">
    <source>
        <dbReference type="EMBL" id="KAG9509937.1"/>
    </source>
</evidence>
<feature type="transmembrane region" description="Helical" evidence="1">
    <location>
        <begin position="129"/>
        <end position="149"/>
    </location>
</feature>
<evidence type="ECO:0000313" key="3">
    <source>
        <dbReference type="Proteomes" id="UP000825002"/>
    </source>
</evidence>
<reference evidence="2 3" key="1">
    <citation type="submission" date="2020-10" db="EMBL/GenBank/DDBJ databases">
        <authorList>
            <person name="Klimov P.B."/>
            <person name="Dyachkov S.M."/>
            <person name="Chetverikov P.E."/>
        </authorList>
    </citation>
    <scope>NUCLEOTIDE SEQUENCE [LARGE SCALE GENOMIC DNA]</scope>
    <source>
        <strain evidence="2">BMOC 18-1129-001#AD2665</strain>
        <tissue evidence="2">Entire mites</tissue>
    </source>
</reference>
<protein>
    <submittedName>
        <fullName evidence="2">Uncharacterized protein</fullName>
    </submittedName>
</protein>
<feature type="non-terminal residue" evidence="2">
    <location>
        <position position="1"/>
    </location>
</feature>
<keyword evidence="1" id="KW-0812">Transmembrane</keyword>
<feature type="transmembrane region" description="Helical" evidence="1">
    <location>
        <begin position="226"/>
        <end position="244"/>
    </location>
</feature>
<name>A0ABQ7S967_9ACAR</name>
<keyword evidence="3" id="KW-1185">Reference proteome</keyword>
<proteinExistence type="predicted"/>
<dbReference type="EMBL" id="JAIFTH010000282">
    <property type="protein sequence ID" value="KAG9509937.1"/>
    <property type="molecule type" value="Genomic_DNA"/>
</dbReference>
<feature type="transmembrane region" description="Helical" evidence="1">
    <location>
        <begin position="186"/>
        <end position="206"/>
    </location>
</feature>
<dbReference type="Proteomes" id="UP000825002">
    <property type="component" value="Unassembled WGS sequence"/>
</dbReference>
<evidence type="ECO:0000256" key="1">
    <source>
        <dbReference type="SAM" id="Phobius"/>
    </source>
</evidence>
<keyword evidence="1" id="KW-0472">Membrane</keyword>
<sequence>SWLGSSTTGGSTSAGCTVQQNWPVGGYNLIAGGPSMAITTRSSSTDLAPLFSTTSSSSIVSSSVSTSSAGSADFTTLVGFDSSPLTSLSGSSTDLAPFFSTSSVFSNLSDSTDFSANLGPYFLTIPENFLPAALAAALVAASTSASFFSPMLANFFWLYDFSASDPLSIAISVATSNVSFIAEPKWLITSLIALGFLAFSSSGAAALSSPVSFFKKAENKPTMNKLIILAFVIAVAYVRAVITADEVEGQMKGMGDSLSKRFSSFSKNMPHMDRPNGPHMPHMPHMPNMPDMNDNMNMPDIARMLDELRSGISHIREMLQNTVNRIHNLEQQGGSQM</sequence>
<keyword evidence="1" id="KW-1133">Transmembrane helix</keyword>
<comment type="caution">
    <text evidence="2">The sequence shown here is derived from an EMBL/GenBank/DDBJ whole genome shotgun (WGS) entry which is preliminary data.</text>
</comment>
<organism evidence="2 3">
    <name type="scientific">Fragariocoptes setiger</name>
    <dbReference type="NCBI Taxonomy" id="1670756"/>
    <lineage>
        <taxon>Eukaryota</taxon>
        <taxon>Metazoa</taxon>
        <taxon>Ecdysozoa</taxon>
        <taxon>Arthropoda</taxon>
        <taxon>Chelicerata</taxon>
        <taxon>Arachnida</taxon>
        <taxon>Acari</taxon>
        <taxon>Acariformes</taxon>
        <taxon>Trombidiformes</taxon>
        <taxon>Prostigmata</taxon>
        <taxon>Eupodina</taxon>
        <taxon>Eriophyoidea</taxon>
        <taxon>Phytoptidae</taxon>
        <taxon>Fragariocoptes</taxon>
    </lineage>
</organism>
<gene>
    <name evidence="2" type="ORF">GZH46_01530</name>
</gene>